<gene>
    <name evidence="5" type="ORF">NCTC5053_03823</name>
</gene>
<keyword evidence="3" id="KW-0732">Signal</keyword>
<evidence type="ECO:0000259" key="4">
    <source>
        <dbReference type="Pfam" id="PF12795"/>
    </source>
</evidence>
<organism evidence="5 6">
    <name type="scientific">Klebsiella pneumoniae</name>
    <dbReference type="NCBI Taxonomy" id="573"/>
    <lineage>
        <taxon>Bacteria</taxon>
        <taxon>Pseudomonadati</taxon>
        <taxon>Pseudomonadota</taxon>
        <taxon>Gammaproteobacteria</taxon>
        <taxon>Enterobacterales</taxon>
        <taxon>Enterobacteriaceae</taxon>
        <taxon>Klebsiella/Raoultella group</taxon>
        <taxon>Klebsiella</taxon>
        <taxon>Klebsiella pneumoniae complex</taxon>
    </lineage>
</organism>
<evidence type="ECO:0000256" key="3">
    <source>
        <dbReference type="SAM" id="SignalP"/>
    </source>
</evidence>
<evidence type="ECO:0000256" key="2">
    <source>
        <dbReference type="SAM" id="MobiDB-lite"/>
    </source>
</evidence>
<feature type="region of interest" description="Disordered" evidence="2">
    <location>
        <begin position="207"/>
        <end position="251"/>
    </location>
</feature>
<proteinExistence type="predicted"/>
<dbReference type="Pfam" id="PF12795">
    <property type="entry name" value="MscS_porin"/>
    <property type="match status" value="1"/>
</dbReference>
<dbReference type="EMBL" id="UGMN01000004">
    <property type="protein sequence ID" value="STV30782.1"/>
    <property type="molecule type" value="Genomic_DNA"/>
</dbReference>
<feature type="signal peptide" evidence="3">
    <location>
        <begin position="1"/>
        <end position="19"/>
    </location>
</feature>
<feature type="domain" description="Mechanosensitive ion channel MscS porin" evidence="4">
    <location>
        <begin position="31"/>
        <end position="206"/>
    </location>
</feature>
<dbReference type="Proteomes" id="UP000254387">
    <property type="component" value="Unassembled WGS sequence"/>
</dbReference>
<name>A0A378B944_KLEPN</name>
<evidence type="ECO:0000256" key="1">
    <source>
        <dbReference type="SAM" id="Coils"/>
    </source>
</evidence>
<accession>A0A378B944</accession>
<dbReference type="AlphaFoldDB" id="A0A378B944"/>
<keyword evidence="1" id="KW-0175">Coiled coil</keyword>
<reference evidence="5 6" key="1">
    <citation type="submission" date="2018-06" db="EMBL/GenBank/DDBJ databases">
        <authorList>
            <consortium name="Pathogen Informatics"/>
            <person name="Doyle S."/>
        </authorList>
    </citation>
    <scope>NUCLEOTIDE SEQUENCE [LARGE SCALE GENOMIC DNA]</scope>
    <source>
        <strain evidence="5 6">NCTC5053</strain>
    </source>
</reference>
<dbReference type="InterPro" id="IPR024393">
    <property type="entry name" value="MscS_porin"/>
</dbReference>
<feature type="coiled-coil region" evidence="1">
    <location>
        <begin position="121"/>
        <end position="158"/>
    </location>
</feature>
<feature type="compositionally biased region" description="Low complexity" evidence="2">
    <location>
        <begin position="222"/>
        <end position="234"/>
    </location>
</feature>
<feature type="chain" id="PRO_5016813157" evidence="3">
    <location>
        <begin position="20"/>
        <end position="251"/>
    </location>
</feature>
<sequence>MRLIYTFLLALSLSFGAYAATAPDAKQITQELEQAKAAKPAQPETVEVLQSALNALEERKSSLERARQYQDVIDNFPKLFQSLRAQLNNLSEEPRQVPTGLTADALNQEILQVSSQLLESSRQAQQEQDRAREIADSLNQLPQQQTDARRQLNEVERRIGTQTGNNALAQAQNLALQAESARLKALVDELDLAQLSANNRQELSRAPFRAGAKAERAAGCLSAGAAQSAKQPAPAGGGKGAGEYRTAGGEQ</sequence>
<protein>
    <submittedName>
        <fullName evidence="5">Potassium efflux system KefA protein</fullName>
    </submittedName>
</protein>
<evidence type="ECO:0000313" key="6">
    <source>
        <dbReference type="Proteomes" id="UP000254387"/>
    </source>
</evidence>
<evidence type="ECO:0000313" key="5">
    <source>
        <dbReference type="EMBL" id="STV30782.1"/>
    </source>
</evidence>